<feature type="compositionally biased region" description="Basic and acidic residues" evidence="3">
    <location>
        <begin position="317"/>
        <end position="330"/>
    </location>
</feature>
<evidence type="ECO:0000313" key="5">
    <source>
        <dbReference type="EnsemblMetazoa" id="XP_044313221.1"/>
    </source>
</evidence>
<feature type="compositionally biased region" description="Low complexity" evidence="3">
    <location>
        <begin position="228"/>
        <end position="242"/>
    </location>
</feature>
<dbReference type="Proteomes" id="UP001652680">
    <property type="component" value="Unassembled WGS sequence"/>
</dbReference>
<dbReference type="Pfam" id="PF00651">
    <property type="entry name" value="BTB"/>
    <property type="match status" value="1"/>
</dbReference>
<gene>
    <name evidence="5" type="primary">108053884</name>
</gene>
<dbReference type="SUPFAM" id="SSF54695">
    <property type="entry name" value="POZ domain"/>
    <property type="match status" value="1"/>
</dbReference>
<dbReference type="EnsemblMetazoa" id="XM_044457287.1">
    <property type="protein sequence ID" value="XP_044313222.1"/>
    <property type="gene ID" value="LOC108053884"/>
</dbReference>
<feature type="region of interest" description="Disordered" evidence="3">
    <location>
        <begin position="353"/>
        <end position="374"/>
    </location>
</feature>
<dbReference type="Gene3D" id="3.30.710.10">
    <property type="entry name" value="Potassium Channel Kv1.1, Chain A"/>
    <property type="match status" value="1"/>
</dbReference>
<keyword evidence="2" id="KW-0539">Nucleus</keyword>
<reference evidence="6" key="1">
    <citation type="journal article" date="2021" name="Elife">
        <title>Highly contiguous assemblies of 101 drosophilid genomes.</title>
        <authorList>
            <person name="Kim B.Y."/>
            <person name="Wang J.R."/>
            <person name="Miller D.E."/>
            <person name="Barmina O."/>
            <person name="Delaney E."/>
            <person name="Thompson A."/>
            <person name="Comeault A.A."/>
            <person name="Peede D."/>
            <person name="D'Agostino E.R."/>
            <person name="Pelaez J."/>
            <person name="Aguilar J.M."/>
            <person name="Haji D."/>
            <person name="Matsunaga T."/>
            <person name="Armstrong E.E."/>
            <person name="Zych M."/>
            <person name="Ogawa Y."/>
            <person name="Stamenkovic-Radak M."/>
            <person name="Jelic M."/>
            <person name="Veselinovic M.S."/>
            <person name="Tanaskovic M."/>
            <person name="Eric P."/>
            <person name="Gao J.J."/>
            <person name="Katoh T.K."/>
            <person name="Toda M.J."/>
            <person name="Watabe H."/>
            <person name="Watada M."/>
            <person name="Davis J.S."/>
            <person name="Moyle L.C."/>
            <person name="Manoli G."/>
            <person name="Bertolini E."/>
            <person name="Kostal V."/>
            <person name="Hawley R.S."/>
            <person name="Takahashi A."/>
            <person name="Jones C.D."/>
            <person name="Price D.K."/>
            <person name="Whiteman N."/>
            <person name="Kopp A."/>
            <person name="Matute D.R."/>
            <person name="Petrov D.A."/>
        </authorList>
    </citation>
    <scope>NUCLEOTIDE SEQUENCE [LARGE SCALE GENOMIC DNA]</scope>
</reference>
<accession>A0ABM5J325</accession>
<dbReference type="InterPro" id="IPR051095">
    <property type="entry name" value="Dros_DevTransReg"/>
</dbReference>
<evidence type="ECO:0000259" key="4">
    <source>
        <dbReference type="PROSITE" id="PS50097"/>
    </source>
</evidence>
<keyword evidence="6" id="KW-1185">Reference proteome</keyword>
<dbReference type="SMART" id="SM00225">
    <property type="entry name" value="BTB"/>
    <property type="match status" value="1"/>
</dbReference>
<dbReference type="PANTHER" id="PTHR23110:SF92">
    <property type="entry name" value="MODIFIER OF MDG4"/>
    <property type="match status" value="1"/>
</dbReference>
<organism evidence="5 6">
    <name type="scientific">Drosophila rhopaloa</name>
    <name type="common">Fruit fly</name>
    <dbReference type="NCBI Taxonomy" id="1041015"/>
    <lineage>
        <taxon>Eukaryota</taxon>
        <taxon>Metazoa</taxon>
        <taxon>Ecdysozoa</taxon>
        <taxon>Arthropoda</taxon>
        <taxon>Hexapoda</taxon>
        <taxon>Insecta</taxon>
        <taxon>Pterygota</taxon>
        <taxon>Neoptera</taxon>
        <taxon>Endopterygota</taxon>
        <taxon>Diptera</taxon>
        <taxon>Brachycera</taxon>
        <taxon>Muscomorpha</taxon>
        <taxon>Ephydroidea</taxon>
        <taxon>Drosophilidae</taxon>
        <taxon>Drosophila</taxon>
        <taxon>Sophophora</taxon>
    </lineage>
</organism>
<feature type="compositionally biased region" description="Low complexity" evidence="3">
    <location>
        <begin position="136"/>
        <end position="158"/>
    </location>
</feature>
<feature type="compositionally biased region" description="Polar residues" evidence="3">
    <location>
        <begin position="360"/>
        <end position="374"/>
    </location>
</feature>
<feature type="region of interest" description="Disordered" evidence="3">
    <location>
        <begin position="315"/>
        <end position="338"/>
    </location>
</feature>
<evidence type="ECO:0000256" key="1">
    <source>
        <dbReference type="ARBA" id="ARBA00004123"/>
    </source>
</evidence>
<dbReference type="InterPro" id="IPR000210">
    <property type="entry name" value="BTB/POZ_dom"/>
</dbReference>
<proteinExistence type="predicted"/>
<evidence type="ECO:0000256" key="3">
    <source>
        <dbReference type="SAM" id="MobiDB-lite"/>
    </source>
</evidence>
<dbReference type="EnsemblMetazoa" id="XM_044457286.1">
    <property type="protein sequence ID" value="XP_044313221.1"/>
    <property type="gene ID" value="LOC108053884"/>
</dbReference>
<protein>
    <recommendedName>
        <fullName evidence="4">BTB domain-containing protein</fullName>
    </recommendedName>
</protein>
<dbReference type="PANTHER" id="PTHR23110">
    <property type="entry name" value="BTB DOMAIN TRANSCRIPTION FACTOR"/>
    <property type="match status" value="1"/>
</dbReference>
<evidence type="ECO:0000256" key="2">
    <source>
        <dbReference type="ARBA" id="ARBA00023242"/>
    </source>
</evidence>
<feature type="region of interest" description="Disordered" evidence="3">
    <location>
        <begin position="220"/>
        <end position="268"/>
    </location>
</feature>
<feature type="domain" description="BTB" evidence="4">
    <location>
        <begin position="32"/>
        <end position="98"/>
    </location>
</feature>
<sequence>MADDEQFSLCWNNFNTNLSAGFHESLCRGDLVDVSLAAEGHIVKAHRLVLSVCSPFFRKMFTQMPSNTHAIVFLNNVSHSALKDLIQFMYCGEVNVKQDALPAFISTAESLQIKGLTDNDPAPQPPQEPSPPPAAPHVQQQQLPAQRVQRQQPRASARYKIETVDDGLGDDNKGTTQIVIQTTAAPQATIVQQPQQQQAAQQIQTQQQLQTGTTTTATLVSTNKRSAQRSSLTSASSSSGGVKRSKTSASANVMDPLDSATETGTTTTAQLVPQQITVQTAVVSSAETKLHQQPQQVRQQQQQEEAEYIDLPMELPTKSEPDYSEDHGDAAGDGEGTYVEDDAYGDMRYDDSYFTENEDAGNQTTANTSGGGVTATTSKAVVKQQSQNYSDSSFVDTSADQGNTEAQVEIKMEPSPTPGLPADAAVAALAVTYLNDDESFRKPFTLPKILDGKFYKNIQPNQKTPGAIQATCTTCYGLISGTTKSTGNFLSHIKRRHKELLSLCQLYCQAKTNGTVPVAKNPLPNPSPMVSSTTPTVEMMTQVTQMPTPTYATAATHLAMPVTVPVPVSMSLAMPLSLPHVQTPQMMALMQQHQAHGAVFISKDY</sequence>
<name>A0ABM5J325_DRORH</name>
<feature type="region of interest" description="Disordered" evidence="3">
    <location>
        <begin position="115"/>
        <end position="172"/>
    </location>
</feature>
<dbReference type="PROSITE" id="PS50097">
    <property type="entry name" value="BTB"/>
    <property type="match status" value="1"/>
</dbReference>
<reference evidence="5" key="2">
    <citation type="submission" date="2025-05" db="UniProtKB">
        <authorList>
            <consortium name="EnsemblMetazoa"/>
        </authorList>
    </citation>
    <scope>IDENTIFICATION</scope>
</reference>
<evidence type="ECO:0000313" key="6">
    <source>
        <dbReference type="Proteomes" id="UP001652680"/>
    </source>
</evidence>
<feature type="compositionally biased region" description="Pro residues" evidence="3">
    <location>
        <begin position="122"/>
        <end position="135"/>
    </location>
</feature>
<dbReference type="CDD" id="cd18315">
    <property type="entry name" value="BTB_POZ_BAB-like"/>
    <property type="match status" value="1"/>
</dbReference>
<dbReference type="InterPro" id="IPR011333">
    <property type="entry name" value="SKP1/BTB/POZ_sf"/>
</dbReference>
<comment type="subcellular location">
    <subcellularLocation>
        <location evidence="1">Nucleus</location>
    </subcellularLocation>
</comment>